<evidence type="ECO:0000313" key="1">
    <source>
        <dbReference type="EMBL" id="DAD82836.1"/>
    </source>
</evidence>
<reference evidence="1" key="1">
    <citation type="journal article" date="2021" name="Proc. Natl. Acad. Sci. U.S.A.">
        <title>A Catalog of Tens of Thousands of Viruses from Human Metagenomes Reveals Hidden Associations with Chronic Diseases.</title>
        <authorList>
            <person name="Tisza M.J."/>
            <person name="Buck C.B."/>
        </authorList>
    </citation>
    <scope>NUCLEOTIDE SEQUENCE</scope>
    <source>
        <strain evidence="1">CtXZx16</strain>
    </source>
</reference>
<dbReference type="EMBL" id="BK014925">
    <property type="protein sequence ID" value="DAD82836.1"/>
    <property type="molecule type" value="Genomic_DNA"/>
</dbReference>
<sequence>MNKNDLRTCCVCHTQYSYCPVCNPEDRNKPTFYFAYCSENCRDIYSVTSAYEDGLISDIEAKKELEKLNLSNKDNFGESYKKSIASIMKAKSQVIKKEKIKTDIKSVSKNIITKGEENTESNVE</sequence>
<protein>
    <submittedName>
        <fullName evidence="1">DNA gyrase subunit A</fullName>
    </submittedName>
</protein>
<name>A0A8S5MKR5_9CAUD</name>
<accession>A0A8S5MKR5</accession>
<organism evidence="1">
    <name type="scientific">Siphoviridae sp. ctXZx16</name>
    <dbReference type="NCBI Taxonomy" id="2826371"/>
    <lineage>
        <taxon>Viruses</taxon>
        <taxon>Duplodnaviria</taxon>
        <taxon>Heunggongvirae</taxon>
        <taxon>Uroviricota</taxon>
        <taxon>Caudoviricetes</taxon>
    </lineage>
</organism>
<proteinExistence type="predicted"/>